<comment type="caution">
    <text evidence="1">The sequence shown here is derived from an EMBL/GenBank/DDBJ whole genome shotgun (WGS) entry which is preliminary data.</text>
</comment>
<name>A0ACB7TF94_HYAAI</name>
<organism evidence="1 2">
    <name type="scientific">Hyalomma asiaticum</name>
    <name type="common">Tick</name>
    <dbReference type="NCBI Taxonomy" id="266040"/>
    <lineage>
        <taxon>Eukaryota</taxon>
        <taxon>Metazoa</taxon>
        <taxon>Ecdysozoa</taxon>
        <taxon>Arthropoda</taxon>
        <taxon>Chelicerata</taxon>
        <taxon>Arachnida</taxon>
        <taxon>Acari</taxon>
        <taxon>Parasitiformes</taxon>
        <taxon>Ixodida</taxon>
        <taxon>Ixodoidea</taxon>
        <taxon>Ixodidae</taxon>
        <taxon>Hyalomminae</taxon>
        <taxon>Hyalomma</taxon>
    </lineage>
</organism>
<accession>A0ACB7TF94</accession>
<sequence length="70" mass="8047">MKLLQEQVGHMCDASFAGVRPTVQFMDTVHRWFVLMDIQRGPLLKGTVERVSSARRRRRLAATTSFAQEQ</sequence>
<evidence type="ECO:0000313" key="1">
    <source>
        <dbReference type="EMBL" id="KAH6944921.1"/>
    </source>
</evidence>
<proteinExistence type="predicted"/>
<dbReference type="Proteomes" id="UP000821845">
    <property type="component" value="Chromosome 1"/>
</dbReference>
<gene>
    <name evidence="1" type="ORF">HPB50_006237</name>
</gene>
<protein>
    <submittedName>
        <fullName evidence="1">Uncharacterized protein</fullName>
    </submittedName>
</protein>
<evidence type="ECO:0000313" key="2">
    <source>
        <dbReference type="Proteomes" id="UP000821845"/>
    </source>
</evidence>
<keyword evidence="2" id="KW-1185">Reference proteome</keyword>
<reference evidence="1" key="1">
    <citation type="submission" date="2020-05" db="EMBL/GenBank/DDBJ databases">
        <title>Large-scale comparative analyses of tick genomes elucidate their genetic diversity and vector capacities.</title>
        <authorList>
            <person name="Jia N."/>
            <person name="Wang J."/>
            <person name="Shi W."/>
            <person name="Du L."/>
            <person name="Sun Y."/>
            <person name="Zhan W."/>
            <person name="Jiang J."/>
            <person name="Wang Q."/>
            <person name="Zhang B."/>
            <person name="Ji P."/>
            <person name="Sakyi L.B."/>
            <person name="Cui X."/>
            <person name="Yuan T."/>
            <person name="Jiang B."/>
            <person name="Yang W."/>
            <person name="Lam T.T.-Y."/>
            <person name="Chang Q."/>
            <person name="Ding S."/>
            <person name="Wang X."/>
            <person name="Zhu J."/>
            <person name="Ruan X."/>
            <person name="Zhao L."/>
            <person name="Wei J."/>
            <person name="Que T."/>
            <person name="Du C."/>
            <person name="Cheng J."/>
            <person name="Dai P."/>
            <person name="Han X."/>
            <person name="Huang E."/>
            <person name="Gao Y."/>
            <person name="Liu J."/>
            <person name="Shao H."/>
            <person name="Ye R."/>
            <person name="Li L."/>
            <person name="Wei W."/>
            <person name="Wang X."/>
            <person name="Wang C."/>
            <person name="Yang T."/>
            <person name="Huo Q."/>
            <person name="Li W."/>
            <person name="Guo W."/>
            <person name="Chen H."/>
            <person name="Zhou L."/>
            <person name="Ni X."/>
            <person name="Tian J."/>
            <person name="Zhou Y."/>
            <person name="Sheng Y."/>
            <person name="Liu T."/>
            <person name="Pan Y."/>
            <person name="Xia L."/>
            <person name="Li J."/>
            <person name="Zhao F."/>
            <person name="Cao W."/>
        </authorList>
    </citation>
    <scope>NUCLEOTIDE SEQUENCE</scope>
    <source>
        <strain evidence="1">Hyas-2018</strain>
    </source>
</reference>
<dbReference type="EMBL" id="CM023481">
    <property type="protein sequence ID" value="KAH6944921.1"/>
    <property type="molecule type" value="Genomic_DNA"/>
</dbReference>